<comment type="caution">
    <text evidence="3">The sequence shown here is derived from an EMBL/GenBank/DDBJ whole genome shotgun (WGS) entry which is preliminary data.</text>
</comment>
<dbReference type="AlphaFoldDB" id="A0A4R8QHZ9"/>
<dbReference type="PANTHER" id="PTHR37534">
    <property type="entry name" value="TRANSCRIPTIONAL ACTIVATOR PROTEIN UGA3"/>
    <property type="match status" value="1"/>
</dbReference>
<accession>A0A4R8QHZ9</accession>
<dbReference type="InterPro" id="IPR021858">
    <property type="entry name" value="Fun_TF"/>
</dbReference>
<protein>
    <submittedName>
        <fullName evidence="3">Transcriptional activator protein UGA3</fullName>
    </submittedName>
</protein>
<keyword evidence="2" id="KW-0539">Nucleus</keyword>
<sequence>MGPLDVHGALAFSHSASSEFLVDGKPDLVHSRRMMLRYYTAHLVFMLTNNLQNNCFLSVLLPMAFECPALMYALAASSSAHLALQHDSFRLTALEHRGAAITELKASMSGGTMAREMRLAVTLVLCSMESISCGTDNWTHHLSGAAACLQESKGVTSTPQDPKVLLARSYEGRWLLRNFAYHDIIMSVSLDQRPQIAGDYWCSEEELVADPYFGLAARVIFLIGEISHLNADFGASAAAGARGQVSSGTMIPLSRRSRHLEAQLREWKCQTYNRDESLVLLAEAYRHGALIHLYRTLRRHVPTHREAICRKISESVAAVCGISKTMARGCYAETSMIFPLFIAGGEADIAEEVDIIREALCSLNTSRRFRNVEACVDVLDELWQRSGSGADGDDESKAHIDWLDVAKRRGWKMALF</sequence>
<dbReference type="PANTHER" id="PTHR37534:SF46">
    <property type="entry name" value="ZN(II)2CYS6 TRANSCRIPTION FACTOR (EUROFUNG)"/>
    <property type="match status" value="1"/>
</dbReference>
<evidence type="ECO:0000256" key="1">
    <source>
        <dbReference type="ARBA" id="ARBA00004123"/>
    </source>
</evidence>
<dbReference type="Proteomes" id="UP000295083">
    <property type="component" value="Unassembled WGS sequence"/>
</dbReference>
<comment type="subcellular location">
    <subcellularLocation>
        <location evidence="1">Nucleus</location>
    </subcellularLocation>
</comment>
<evidence type="ECO:0000313" key="4">
    <source>
        <dbReference type="Proteomes" id="UP000295083"/>
    </source>
</evidence>
<proteinExistence type="predicted"/>
<reference evidence="3 4" key="1">
    <citation type="submission" date="2018-11" db="EMBL/GenBank/DDBJ databases">
        <title>Genome sequence and assembly of Colletotrichum spinosum.</title>
        <authorList>
            <person name="Gan P."/>
            <person name="Shirasu K."/>
        </authorList>
    </citation>
    <scope>NUCLEOTIDE SEQUENCE [LARGE SCALE GENOMIC DNA]</scope>
    <source>
        <strain evidence="3 4">CBS 515.97</strain>
    </source>
</reference>
<dbReference type="GO" id="GO:0005634">
    <property type="term" value="C:nucleus"/>
    <property type="evidence" value="ECO:0007669"/>
    <property type="project" value="UniProtKB-SubCell"/>
</dbReference>
<evidence type="ECO:0000313" key="3">
    <source>
        <dbReference type="EMBL" id="TDZ36656.1"/>
    </source>
</evidence>
<dbReference type="Pfam" id="PF11951">
    <property type="entry name" value="Fungal_trans_2"/>
    <property type="match status" value="1"/>
</dbReference>
<organism evidence="3 4">
    <name type="scientific">Colletotrichum spinosum</name>
    <dbReference type="NCBI Taxonomy" id="1347390"/>
    <lineage>
        <taxon>Eukaryota</taxon>
        <taxon>Fungi</taxon>
        <taxon>Dikarya</taxon>
        <taxon>Ascomycota</taxon>
        <taxon>Pezizomycotina</taxon>
        <taxon>Sordariomycetes</taxon>
        <taxon>Hypocreomycetidae</taxon>
        <taxon>Glomerellales</taxon>
        <taxon>Glomerellaceae</taxon>
        <taxon>Colletotrichum</taxon>
        <taxon>Colletotrichum orbiculare species complex</taxon>
    </lineage>
</organism>
<keyword evidence="4" id="KW-1185">Reference proteome</keyword>
<evidence type="ECO:0000256" key="2">
    <source>
        <dbReference type="ARBA" id="ARBA00023242"/>
    </source>
</evidence>
<gene>
    <name evidence="3" type="primary">UGA3</name>
    <name evidence="3" type="ORF">C8035_v005125</name>
</gene>
<dbReference type="EMBL" id="QAPG01000030">
    <property type="protein sequence ID" value="TDZ36656.1"/>
    <property type="molecule type" value="Genomic_DNA"/>
</dbReference>
<name>A0A4R8QHZ9_9PEZI</name>